<dbReference type="EMBL" id="PDKO01000008">
    <property type="protein sequence ID" value="RXJ62500.1"/>
    <property type="molecule type" value="Genomic_DNA"/>
</dbReference>
<dbReference type="PANTHER" id="PTHR47505:SF1">
    <property type="entry name" value="DNA UTILIZATION PROTEIN YHGH"/>
    <property type="match status" value="1"/>
</dbReference>
<dbReference type="InterPro" id="IPR051910">
    <property type="entry name" value="ComF/GntX_DNA_util-trans"/>
</dbReference>
<evidence type="ECO:0000313" key="3">
    <source>
        <dbReference type="Proteomes" id="UP000290191"/>
    </source>
</evidence>
<keyword evidence="3" id="KW-1185">Reference proteome</keyword>
<keyword evidence="2" id="KW-0808">Transferase</keyword>
<reference evidence="2 3" key="1">
    <citation type="submission" date="2017-10" db="EMBL/GenBank/DDBJ databases">
        <title>Genomics of the genus Arcobacter.</title>
        <authorList>
            <person name="Perez-Cataluna A."/>
            <person name="Figueras M.J."/>
        </authorList>
    </citation>
    <scope>NUCLEOTIDE SEQUENCE [LARGE SCALE GENOMIC DNA]</scope>
    <source>
        <strain evidence="2 3">DSM 24636</strain>
    </source>
</reference>
<dbReference type="Proteomes" id="UP000290191">
    <property type="component" value="Unassembled WGS sequence"/>
</dbReference>
<protein>
    <submittedName>
        <fullName evidence="2">Phosphoribosyltransferase</fullName>
    </submittedName>
</protein>
<dbReference type="STRING" id="877500.GCA_000935065_01018"/>
<dbReference type="PANTHER" id="PTHR47505">
    <property type="entry name" value="DNA UTILIZATION PROTEIN YHGH"/>
    <property type="match status" value="1"/>
</dbReference>
<dbReference type="Gene3D" id="3.40.50.2020">
    <property type="match status" value="1"/>
</dbReference>
<sequence length="189" mass="22135">MKCLVCGNLSFSIICKKCQKNILMPDFYKRELEKDFFNYSFYSFNDIEDLLLSKYYFHGDKIFNILAKLSFKEFAQNFEFDRQIYSVGIDEHTRHDFSQTAILSKHLKSKYIKPVFGRCKATNIVKYAGKDLNFRQKNPRKFKTSLFNKSIILVDDLITTGTTILEAKKTLEKRGNNVLFSLTLADAKR</sequence>
<keyword evidence="2" id="KW-0328">Glycosyltransferase</keyword>
<comment type="caution">
    <text evidence="2">The sequence shown here is derived from an EMBL/GenBank/DDBJ whole genome shotgun (WGS) entry which is preliminary data.</text>
</comment>
<comment type="similarity">
    <text evidence="1">Belongs to the ComF/GntX family.</text>
</comment>
<dbReference type="CDD" id="cd06223">
    <property type="entry name" value="PRTases_typeI"/>
    <property type="match status" value="1"/>
</dbReference>
<dbReference type="SUPFAM" id="SSF53271">
    <property type="entry name" value="PRTase-like"/>
    <property type="match status" value="1"/>
</dbReference>
<dbReference type="OrthoDB" id="5342812at2"/>
<evidence type="ECO:0000256" key="1">
    <source>
        <dbReference type="ARBA" id="ARBA00008007"/>
    </source>
</evidence>
<dbReference type="InterPro" id="IPR029057">
    <property type="entry name" value="PRTase-like"/>
</dbReference>
<dbReference type="GO" id="GO:0016757">
    <property type="term" value="F:glycosyltransferase activity"/>
    <property type="evidence" value="ECO:0007669"/>
    <property type="project" value="UniProtKB-KW"/>
</dbReference>
<accession>A0A4Q0XXV7</accession>
<organism evidence="2 3">
    <name type="scientific">Halarcobacter anaerophilus</name>
    <dbReference type="NCBI Taxonomy" id="877500"/>
    <lineage>
        <taxon>Bacteria</taxon>
        <taxon>Pseudomonadati</taxon>
        <taxon>Campylobacterota</taxon>
        <taxon>Epsilonproteobacteria</taxon>
        <taxon>Campylobacterales</taxon>
        <taxon>Arcobacteraceae</taxon>
        <taxon>Halarcobacter</taxon>
    </lineage>
</organism>
<evidence type="ECO:0000313" key="2">
    <source>
        <dbReference type="EMBL" id="RXJ62500.1"/>
    </source>
</evidence>
<name>A0A4Q0XXV7_9BACT</name>
<proteinExistence type="inferred from homology"/>
<dbReference type="AlphaFoldDB" id="A0A4Q0XXV7"/>
<gene>
    <name evidence="2" type="ORF">CRV06_10185</name>
</gene>
<dbReference type="InterPro" id="IPR000836">
    <property type="entry name" value="PRTase_dom"/>
</dbReference>
<dbReference type="RefSeq" id="WP_129082396.1">
    <property type="nucleotide sequence ID" value="NZ_CP041070.1"/>
</dbReference>